<dbReference type="InterPro" id="IPR036271">
    <property type="entry name" value="Tet_transcr_reg_TetR-rel_C_sf"/>
</dbReference>
<dbReference type="Gene3D" id="1.10.10.60">
    <property type="entry name" value="Homeodomain-like"/>
    <property type="match status" value="1"/>
</dbReference>
<dbReference type="STRING" id="1385510.GCA_000425205_00504"/>
<dbReference type="InterPro" id="IPR023772">
    <property type="entry name" value="DNA-bd_HTH_TetR-type_CS"/>
</dbReference>
<dbReference type="InterPro" id="IPR050624">
    <property type="entry name" value="HTH-type_Tx_Regulator"/>
</dbReference>
<dbReference type="Pfam" id="PF00440">
    <property type="entry name" value="TetR_N"/>
    <property type="match status" value="1"/>
</dbReference>
<dbReference type="eggNOG" id="COG1309">
    <property type="taxonomic scope" value="Bacteria"/>
</dbReference>
<dbReference type="GO" id="GO:0003677">
    <property type="term" value="F:DNA binding"/>
    <property type="evidence" value="ECO:0007669"/>
    <property type="project" value="UniProtKB-UniRule"/>
</dbReference>
<dbReference type="SUPFAM" id="SSF48498">
    <property type="entry name" value="Tetracyclin repressor-like, C-terminal domain"/>
    <property type="match status" value="1"/>
</dbReference>
<keyword evidence="6" id="KW-1185">Reference proteome</keyword>
<dbReference type="PANTHER" id="PTHR43479">
    <property type="entry name" value="ACREF/ENVCD OPERON REPRESSOR-RELATED"/>
    <property type="match status" value="1"/>
</dbReference>
<evidence type="ECO:0000259" key="4">
    <source>
        <dbReference type="PROSITE" id="PS50977"/>
    </source>
</evidence>
<dbReference type="InterPro" id="IPR001647">
    <property type="entry name" value="HTH_TetR"/>
</dbReference>
<evidence type="ECO:0000256" key="2">
    <source>
        <dbReference type="ARBA" id="ARBA00023125"/>
    </source>
</evidence>
<feature type="DNA-binding region" description="H-T-H motif" evidence="3">
    <location>
        <begin position="25"/>
        <end position="44"/>
    </location>
</feature>
<dbReference type="PROSITE" id="PS01081">
    <property type="entry name" value="HTH_TETR_1"/>
    <property type="match status" value="1"/>
</dbReference>
<sequence>MPELREKVIQSSLELFAEKGFHRVSVNEIVQHCGVSKGGFYHYFKSKDELLYVIHDTFITYVLEKAQLAVLNNTHPTYQLHAIIHSFVKVFDLYQLHISVFYQESIYLTSPFEERIKEKRDRFKDLLLAVIKNGQQQDQFRTDLPPQIATMSILGMVNWTYKWYSRDGEKSIDEIADYFYEFISRALLPEDFIMLRNEELNAKL</sequence>
<proteinExistence type="predicted"/>
<dbReference type="InterPro" id="IPR009057">
    <property type="entry name" value="Homeodomain-like_sf"/>
</dbReference>
<reference evidence="5 6" key="1">
    <citation type="submission" date="2013-08" db="EMBL/GenBank/DDBJ databases">
        <authorList>
            <person name="Huang J."/>
            <person name="Wang G."/>
        </authorList>
    </citation>
    <scope>NUCLEOTIDE SEQUENCE [LARGE SCALE GENOMIC DNA]</scope>
    <source>
        <strain evidence="5 6">JSM 076056</strain>
    </source>
</reference>
<evidence type="ECO:0000256" key="1">
    <source>
        <dbReference type="ARBA" id="ARBA00022491"/>
    </source>
</evidence>
<comment type="caution">
    <text evidence="5">The sequence shown here is derived from an EMBL/GenBank/DDBJ whole genome shotgun (WGS) entry which is preliminary data.</text>
</comment>
<dbReference type="AlphaFoldDB" id="A0A0A5GFN4"/>
<feature type="domain" description="HTH tetR-type" evidence="4">
    <location>
        <begin position="2"/>
        <end position="62"/>
    </location>
</feature>
<gene>
    <name evidence="5" type="ORF">N781_03170</name>
</gene>
<accession>A0A0A5GFN4</accession>
<evidence type="ECO:0000256" key="3">
    <source>
        <dbReference type="PROSITE-ProRule" id="PRU00335"/>
    </source>
</evidence>
<keyword evidence="1" id="KW-0678">Repressor</keyword>
<organism evidence="5 6">
    <name type="scientific">Pontibacillus halophilus JSM 076056 = DSM 19796</name>
    <dbReference type="NCBI Taxonomy" id="1385510"/>
    <lineage>
        <taxon>Bacteria</taxon>
        <taxon>Bacillati</taxon>
        <taxon>Bacillota</taxon>
        <taxon>Bacilli</taxon>
        <taxon>Bacillales</taxon>
        <taxon>Bacillaceae</taxon>
        <taxon>Pontibacillus</taxon>
    </lineage>
</organism>
<evidence type="ECO:0000313" key="6">
    <source>
        <dbReference type="Proteomes" id="UP000030528"/>
    </source>
</evidence>
<dbReference type="OrthoDB" id="9814200at2"/>
<dbReference type="PANTHER" id="PTHR43479:SF11">
    <property type="entry name" value="ACREF_ENVCD OPERON REPRESSOR-RELATED"/>
    <property type="match status" value="1"/>
</dbReference>
<protein>
    <submittedName>
        <fullName evidence="5">TetR family transcriptional regulator</fullName>
    </submittedName>
</protein>
<dbReference type="RefSeq" id="WP_051239614.1">
    <property type="nucleotide sequence ID" value="NZ_AULI01000002.1"/>
</dbReference>
<dbReference type="Pfam" id="PF17932">
    <property type="entry name" value="TetR_C_24"/>
    <property type="match status" value="1"/>
</dbReference>
<dbReference type="Proteomes" id="UP000030528">
    <property type="component" value="Unassembled WGS sequence"/>
</dbReference>
<dbReference type="InterPro" id="IPR041490">
    <property type="entry name" value="KstR2_TetR_C"/>
</dbReference>
<evidence type="ECO:0000313" key="5">
    <source>
        <dbReference type="EMBL" id="KGX92031.1"/>
    </source>
</evidence>
<dbReference type="PROSITE" id="PS50977">
    <property type="entry name" value="HTH_TETR_2"/>
    <property type="match status" value="1"/>
</dbReference>
<dbReference type="PRINTS" id="PR00455">
    <property type="entry name" value="HTHTETR"/>
</dbReference>
<keyword evidence="2 3" id="KW-0238">DNA-binding</keyword>
<name>A0A0A5GFN4_9BACI</name>
<dbReference type="SUPFAM" id="SSF46689">
    <property type="entry name" value="Homeodomain-like"/>
    <property type="match status" value="1"/>
</dbReference>
<dbReference type="Gene3D" id="1.10.357.10">
    <property type="entry name" value="Tetracycline Repressor, domain 2"/>
    <property type="match status" value="1"/>
</dbReference>
<dbReference type="EMBL" id="AVPE01000008">
    <property type="protein sequence ID" value="KGX92031.1"/>
    <property type="molecule type" value="Genomic_DNA"/>
</dbReference>